<feature type="region of interest" description="Disordered" evidence="1">
    <location>
        <begin position="33"/>
        <end position="91"/>
    </location>
</feature>
<keyword evidence="3" id="KW-1185">Reference proteome</keyword>
<evidence type="ECO:0000313" key="3">
    <source>
        <dbReference type="Proteomes" id="UP000702425"/>
    </source>
</evidence>
<reference evidence="2 3" key="1">
    <citation type="journal article" date="2020" name="Sci. Rep.">
        <title>A novel cyanobacterial geosmin producer, revising GeoA distribution and dispersion patterns in Bacteria.</title>
        <authorList>
            <person name="Churro C."/>
            <person name="Semedo-Aguiar A.P."/>
            <person name="Silva A.D."/>
            <person name="Pereira-Leal J.B."/>
            <person name="Leite R.B."/>
        </authorList>
    </citation>
    <scope>NUCLEOTIDE SEQUENCE [LARGE SCALE GENOMIC DNA]</scope>
    <source>
        <strain evidence="2 3">IPMA8</strain>
    </source>
</reference>
<comment type="caution">
    <text evidence="2">The sequence shown here is derived from an EMBL/GenBank/DDBJ whole genome shotgun (WGS) entry which is preliminary data.</text>
</comment>
<dbReference type="EMBL" id="SRRZ01000060">
    <property type="protein sequence ID" value="NQE35618.1"/>
    <property type="molecule type" value="Genomic_DNA"/>
</dbReference>
<gene>
    <name evidence="2" type="ORF">E5S67_03353</name>
</gene>
<name>A0ABX2CZJ4_9CYAN</name>
<proteinExistence type="predicted"/>
<evidence type="ECO:0000313" key="2">
    <source>
        <dbReference type="EMBL" id="NQE35618.1"/>
    </source>
</evidence>
<evidence type="ECO:0000256" key="1">
    <source>
        <dbReference type="SAM" id="MobiDB-lite"/>
    </source>
</evidence>
<sequence>MEKLPDLKQLSNEAKEALIVELWQEIQKLTAALATTGETKPNKVPTKTSKNSSTPPSKGFKANIKPSKIEGVKRAGSVGRAGRGRELHPEPDQTIIAQLKNCPQCGEKVTTAAEKLQSVYEKIELS</sequence>
<dbReference type="Proteomes" id="UP000702425">
    <property type="component" value="Unassembled WGS sequence"/>
</dbReference>
<evidence type="ECO:0008006" key="4">
    <source>
        <dbReference type="Google" id="ProtNLM"/>
    </source>
</evidence>
<feature type="compositionally biased region" description="Low complexity" evidence="1">
    <location>
        <begin position="45"/>
        <end position="58"/>
    </location>
</feature>
<protein>
    <recommendedName>
        <fullName evidence="4">Transposase</fullName>
    </recommendedName>
</protein>
<organism evidence="2 3">
    <name type="scientific">Microcoleus asticus IPMA8</name>
    <dbReference type="NCBI Taxonomy" id="2563858"/>
    <lineage>
        <taxon>Bacteria</taxon>
        <taxon>Bacillati</taxon>
        <taxon>Cyanobacteriota</taxon>
        <taxon>Cyanophyceae</taxon>
        <taxon>Oscillatoriophycideae</taxon>
        <taxon>Oscillatoriales</taxon>
        <taxon>Microcoleaceae</taxon>
        <taxon>Microcoleus</taxon>
        <taxon>Microcoleus asticus</taxon>
    </lineage>
</organism>
<accession>A0ABX2CZJ4</accession>
<dbReference type="RefSeq" id="WP_172189161.1">
    <property type="nucleotide sequence ID" value="NZ_CAWPPK010000275.1"/>
</dbReference>